<proteinExistence type="predicted"/>
<dbReference type="SUPFAM" id="SSF46785">
    <property type="entry name" value="Winged helix' DNA-binding domain"/>
    <property type="match status" value="1"/>
</dbReference>
<dbReference type="SUPFAM" id="SSF48008">
    <property type="entry name" value="GntR ligand-binding domain-like"/>
    <property type="match status" value="1"/>
</dbReference>
<keyword evidence="3" id="KW-0804">Transcription</keyword>
<evidence type="ECO:0000256" key="2">
    <source>
        <dbReference type="ARBA" id="ARBA00023125"/>
    </source>
</evidence>
<dbReference type="Pfam" id="PF00392">
    <property type="entry name" value="GntR"/>
    <property type="match status" value="1"/>
</dbReference>
<dbReference type="InterPro" id="IPR036388">
    <property type="entry name" value="WH-like_DNA-bd_sf"/>
</dbReference>
<evidence type="ECO:0000313" key="6">
    <source>
        <dbReference type="Proteomes" id="UP000295210"/>
    </source>
</evidence>
<dbReference type="PANTHER" id="PTHR43537">
    <property type="entry name" value="TRANSCRIPTIONAL REGULATOR, GNTR FAMILY"/>
    <property type="match status" value="1"/>
</dbReference>
<protein>
    <submittedName>
        <fullName evidence="5">DNA-binding GntR family transcriptional regulator</fullName>
    </submittedName>
</protein>
<reference evidence="5 6" key="1">
    <citation type="submission" date="2019-03" db="EMBL/GenBank/DDBJ databases">
        <title>Genomic Encyclopedia of Type Strains, Phase IV (KMG-IV): sequencing the most valuable type-strain genomes for metagenomic binning, comparative biology and taxonomic classification.</title>
        <authorList>
            <person name="Goeker M."/>
        </authorList>
    </citation>
    <scope>NUCLEOTIDE SEQUENCE [LARGE SCALE GENOMIC DNA]</scope>
    <source>
        <strain evidence="5 6">DSM 103428</strain>
    </source>
</reference>
<dbReference type="Proteomes" id="UP000295210">
    <property type="component" value="Unassembled WGS sequence"/>
</dbReference>
<dbReference type="InterPro" id="IPR011711">
    <property type="entry name" value="GntR_C"/>
</dbReference>
<dbReference type="GO" id="GO:0003677">
    <property type="term" value="F:DNA binding"/>
    <property type="evidence" value="ECO:0007669"/>
    <property type="project" value="UniProtKB-KW"/>
</dbReference>
<evidence type="ECO:0000259" key="4">
    <source>
        <dbReference type="PROSITE" id="PS50949"/>
    </source>
</evidence>
<dbReference type="GO" id="GO:0003700">
    <property type="term" value="F:DNA-binding transcription factor activity"/>
    <property type="evidence" value="ECO:0007669"/>
    <property type="project" value="InterPro"/>
</dbReference>
<evidence type="ECO:0000313" key="5">
    <source>
        <dbReference type="EMBL" id="TCK71686.1"/>
    </source>
</evidence>
<keyword evidence="2 5" id="KW-0238">DNA-binding</keyword>
<sequence>MTAVGLKKASKTGTSQRKQDTTVLQALQQVRELIVHGKLSPGTWIVEEELAKRLKVSRTPVRAVLQWLQQEGYVREQRTATKSRMIVSPLTKDDASELYSFLGRLEGLAGRNTAALAKTKRMVIVHQLKSLNQQLSDVRTNPSKHGTIFDIDRDFHRLIVESGAGPRLRAWHQTIEPQVERYWRLYASSIVHNLQLSINEHNDIISALADGDADRVERSLQTNWEKGCERVGHIIDVFGERGSW</sequence>
<dbReference type="Pfam" id="PF07729">
    <property type="entry name" value="FCD"/>
    <property type="match status" value="1"/>
</dbReference>
<keyword evidence="6" id="KW-1185">Reference proteome</keyword>
<dbReference type="PANTHER" id="PTHR43537:SF24">
    <property type="entry name" value="GLUCONATE OPERON TRANSCRIPTIONAL REPRESSOR"/>
    <property type="match status" value="1"/>
</dbReference>
<evidence type="ECO:0000256" key="3">
    <source>
        <dbReference type="ARBA" id="ARBA00023163"/>
    </source>
</evidence>
<dbReference type="SMART" id="SM00345">
    <property type="entry name" value="HTH_GNTR"/>
    <property type="match status" value="1"/>
</dbReference>
<dbReference type="Gene3D" id="1.10.10.10">
    <property type="entry name" value="Winged helix-like DNA-binding domain superfamily/Winged helix DNA-binding domain"/>
    <property type="match status" value="1"/>
</dbReference>
<dbReference type="InterPro" id="IPR000524">
    <property type="entry name" value="Tscrpt_reg_HTH_GntR"/>
</dbReference>
<dbReference type="SMART" id="SM00895">
    <property type="entry name" value="FCD"/>
    <property type="match status" value="1"/>
</dbReference>
<dbReference type="RefSeq" id="WP_131998375.1">
    <property type="nucleotide sequence ID" value="NZ_SMGK01000005.1"/>
</dbReference>
<organism evidence="5 6">
    <name type="scientific">Acidipila rosea</name>
    <dbReference type="NCBI Taxonomy" id="768535"/>
    <lineage>
        <taxon>Bacteria</taxon>
        <taxon>Pseudomonadati</taxon>
        <taxon>Acidobacteriota</taxon>
        <taxon>Terriglobia</taxon>
        <taxon>Terriglobales</taxon>
        <taxon>Acidobacteriaceae</taxon>
        <taxon>Acidipila</taxon>
    </lineage>
</organism>
<keyword evidence="1" id="KW-0805">Transcription regulation</keyword>
<name>A0A4R1L185_9BACT</name>
<evidence type="ECO:0000256" key="1">
    <source>
        <dbReference type="ARBA" id="ARBA00023015"/>
    </source>
</evidence>
<dbReference type="InterPro" id="IPR008920">
    <property type="entry name" value="TF_FadR/GntR_C"/>
</dbReference>
<gene>
    <name evidence="5" type="ORF">C7378_2974</name>
</gene>
<feature type="domain" description="HTH gntR-type" evidence="4">
    <location>
        <begin position="20"/>
        <end position="89"/>
    </location>
</feature>
<comment type="caution">
    <text evidence="5">The sequence shown here is derived from an EMBL/GenBank/DDBJ whole genome shotgun (WGS) entry which is preliminary data.</text>
</comment>
<dbReference type="PROSITE" id="PS50949">
    <property type="entry name" value="HTH_GNTR"/>
    <property type="match status" value="1"/>
</dbReference>
<dbReference type="InterPro" id="IPR036390">
    <property type="entry name" value="WH_DNA-bd_sf"/>
</dbReference>
<dbReference type="AlphaFoldDB" id="A0A4R1L185"/>
<accession>A0A4R1L185</accession>
<dbReference type="OrthoDB" id="9781630at2"/>
<dbReference type="EMBL" id="SMGK01000005">
    <property type="protein sequence ID" value="TCK71686.1"/>
    <property type="molecule type" value="Genomic_DNA"/>
</dbReference>
<dbReference type="Gene3D" id="1.20.120.530">
    <property type="entry name" value="GntR ligand-binding domain-like"/>
    <property type="match status" value="1"/>
</dbReference>